<keyword evidence="1" id="KW-0812">Transmembrane</keyword>
<proteinExistence type="predicted"/>
<protein>
    <submittedName>
        <fullName evidence="2">Uncharacterized protein</fullName>
    </submittedName>
</protein>
<organism evidence="2 3">
    <name type="scientific">Cellulophaga fucicola</name>
    <dbReference type="NCBI Taxonomy" id="76595"/>
    <lineage>
        <taxon>Bacteria</taxon>
        <taxon>Pseudomonadati</taxon>
        <taxon>Bacteroidota</taxon>
        <taxon>Flavobacteriia</taxon>
        <taxon>Flavobacteriales</taxon>
        <taxon>Flavobacteriaceae</taxon>
        <taxon>Cellulophaga</taxon>
    </lineage>
</organism>
<feature type="transmembrane region" description="Helical" evidence="1">
    <location>
        <begin position="166"/>
        <end position="189"/>
    </location>
</feature>
<feature type="transmembrane region" description="Helical" evidence="1">
    <location>
        <begin position="201"/>
        <end position="222"/>
    </location>
</feature>
<feature type="transmembrane region" description="Helical" evidence="1">
    <location>
        <begin position="42"/>
        <end position="61"/>
    </location>
</feature>
<dbReference type="AlphaFoldDB" id="A0A1K1PBF8"/>
<dbReference type="STRING" id="76595.SAMN05660313_01771"/>
<name>A0A1K1PBF8_9FLAO</name>
<dbReference type="EMBL" id="FPIY01000002">
    <property type="protein sequence ID" value="SFW45104.1"/>
    <property type="molecule type" value="Genomic_DNA"/>
</dbReference>
<gene>
    <name evidence="2" type="ORF">SAMN05660313_01771</name>
</gene>
<feature type="transmembrane region" description="Helical" evidence="1">
    <location>
        <begin position="16"/>
        <end position="36"/>
    </location>
</feature>
<reference evidence="3" key="1">
    <citation type="submission" date="2016-11" db="EMBL/GenBank/DDBJ databases">
        <authorList>
            <person name="Varghese N."/>
            <person name="Submissions S."/>
        </authorList>
    </citation>
    <scope>NUCLEOTIDE SEQUENCE [LARGE SCALE GENOMIC DNA]</scope>
    <source>
        <strain evidence="3">DSM 24786</strain>
    </source>
</reference>
<dbReference type="Proteomes" id="UP000183257">
    <property type="component" value="Unassembled WGS sequence"/>
</dbReference>
<evidence type="ECO:0000313" key="2">
    <source>
        <dbReference type="EMBL" id="SFW45104.1"/>
    </source>
</evidence>
<keyword evidence="1" id="KW-1133">Transmembrane helix</keyword>
<evidence type="ECO:0000256" key="1">
    <source>
        <dbReference type="SAM" id="Phobius"/>
    </source>
</evidence>
<keyword evidence="3" id="KW-1185">Reference proteome</keyword>
<sequence length="306" mass="36032">MRNNSKNTTVTSRFNLLYVFLLFFLVAVLFFLYILLVTKEEIILFLIAFMAFVLYGFYIIAKSLVFFRANSKNIRVGPFKTYNYNDVLNLDLYSSVPSKFMFFTIYEKGLTIHLKNNKKIHLKETYYSNFWKIRLFLDNKLGKKQVQESKPIENSRINITNKTTPIPFYIFGIRILMATAVITTLILLIDLCTTNYLDPGYFLFSIGTFFFTLLFTFNMGYIESSKDYIVIKKLINPFIKTVIPIEDITYASKEIIRGGRSRTTLIIIHTIYHKDFKIPIDFISLKREKNIIKQLKKLDIPYNDYS</sequence>
<accession>A0A1K1PBF8</accession>
<evidence type="ECO:0000313" key="3">
    <source>
        <dbReference type="Proteomes" id="UP000183257"/>
    </source>
</evidence>
<dbReference type="RefSeq" id="WP_139254299.1">
    <property type="nucleotide sequence ID" value="NZ_FPIY01000002.1"/>
</dbReference>
<dbReference type="OrthoDB" id="1450232at2"/>
<keyword evidence="1" id="KW-0472">Membrane</keyword>